<dbReference type="EMBL" id="CADCWF010000051">
    <property type="protein sequence ID" value="CAA9542171.1"/>
    <property type="molecule type" value="Genomic_DNA"/>
</dbReference>
<sequence>AGSEPSQSRPTHPNHGARGPLPPGHRPAGAGGRPVAIDRRGSRGTADWPVPLRRRPTSPGRHWSLRAGSGERPRRRL</sequence>
<name>A0A6J4U6I3_9BACT</name>
<accession>A0A6J4U6I3</accession>
<feature type="region of interest" description="Disordered" evidence="1">
    <location>
        <begin position="1"/>
        <end position="77"/>
    </location>
</feature>
<feature type="non-terminal residue" evidence="2">
    <location>
        <position position="77"/>
    </location>
</feature>
<reference evidence="2" key="1">
    <citation type="submission" date="2020-02" db="EMBL/GenBank/DDBJ databases">
        <authorList>
            <person name="Meier V. D."/>
        </authorList>
    </citation>
    <scope>NUCLEOTIDE SEQUENCE</scope>
    <source>
        <strain evidence="2">AVDCRST_MAG59</strain>
    </source>
</reference>
<feature type="compositionally biased region" description="Polar residues" evidence="1">
    <location>
        <begin position="1"/>
        <end position="11"/>
    </location>
</feature>
<organism evidence="2">
    <name type="scientific">uncultured Thermomicrobiales bacterium</name>
    <dbReference type="NCBI Taxonomy" id="1645740"/>
    <lineage>
        <taxon>Bacteria</taxon>
        <taxon>Pseudomonadati</taxon>
        <taxon>Thermomicrobiota</taxon>
        <taxon>Thermomicrobia</taxon>
        <taxon>Thermomicrobiales</taxon>
        <taxon>environmental samples</taxon>
    </lineage>
</organism>
<protein>
    <submittedName>
        <fullName evidence="2">Uncharacterized protein</fullName>
    </submittedName>
</protein>
<proteinExistence type="predicted"/>
<gene>
    <name evidence="2" type="ORF">AVDCRST_MAG59-928</name>
</gene>
<evidence type="ECO:0000313" key="2">
    <source>
        <dbReference type="EMBL" id="CAA9542171.1"/>
    </source>
</evidence>
<dbReference type="AlphaFoldDB" id="A0A6J4U6I3"/>
<feature type="non-terminal residue" evidence="2">
    <location>
        <position position="1"/>
    </location>
</feature>
<evidence type="ECO:0000256" key="1">
    <source>
        <dbReference type="SAM" id="MobiDB-lite"/>
    </source>
</evidence>